<dbReference type="OrthoDB" id="3437016at2759"/>
<feature type="transmembrane region" description="Helical" evidence="7">
    <location>
        <begin position="313"/>
        <end position="330"/>
    </location>
</feature>
<evidence type="ECO:0000256" key="7">
    <source>
        <dbReference type="SAM" id="Phobius"/>
    </source>
</evidence>
<dbReference type="GO" id="GO:0005886">
    <property type="term" value="C:plasma membrane"/>
    <property type="evidence" value="ECO:0007669"/>
    <property type="project" value="TreeGrafter"/>
</dbReference>
<dbReference type="GO" id="GO:0015174">
    <property type="term" value="F:basic amino acid transmembrane transporter activity"/>
    <property type="evidence" value="ECO:0007669"/>
    <property type="project" value="TreeGrafter"/>
</dbReference>
<feature type="transmembrane region" description="Helical" evidence="7">
    <location>
        <begin position="281"/>
        <end position="301"/>
    </location>
</feature>
<dbReference type="AlphaFoldDB" id="A0A316W6T8"/>
<feature type="transmembrane region" description="Helical" evidence="7">
    <location>
        <begin position="549"/>
        <end position="572"/>
    </location>
</feature>
<feature type="transmembrane region" description="Helical" evidence="7">
    <location>
        <begin position="442"/>
        <end position="467"/>
    </location>
</feature>
<dbReference type="Pfam" id="PF07690">
    <property type="entry name" value="MFS_1"/>
    <property type="match status" value="1"/>
</dbReference>
<evidence type="ECO:0000259" key="8">
    <source>
        <dbReference type="PROSITE" id="PS50850"/>
    </source>
</evidence>
<dbReference type="EMBL" id="KZ819355">
    <property type="protein sequence ID" value="PWN45502.1"/>
    <property type="molecule type" value="Genomic_DNA"/>
</dbReference>
<dbReference type="InParanoid" id="A0A316W6T8"/>
<keyword evidence="3 7" id="KW-0812">Transmembrane</keyword>
<dbReference type="PROSITE" id="PS50850">
    <property type="entry name" value="MFS"/>
    <property type="match status" value="1"/>
</dbReference>
<evidence type="ECO:0000256" key="2">
    <source>
        <dbReference type="ARBA" id="ARBA00022448"/>
    </source>
</evidence>
<feature type="compositionally biased region" description="Polar residues" evidence="6">
    <location>
        <begin position="25"/>
        <end position="42"/>
    </location>
</feature>
<comment type="subcellular location">
    <subcellularLocation>
        <location evidence="1">Endomembrane system</location>
        <topology evidence="1">Multi-pass membrane protein</topology>
    </subcellularLocation>
</comment>
<evidence type="ECO:0000256" key="4">
    <source>
        <dbReference type="ARBA" id="ARBA00022989"/>
    </source>
</evidence>
<feature type="region of interest" description="Disordered" evidence="6">
    <location>
        <begin position="1"/>
        <end position="58"/>
    </location>
</feature>
<dbReference type="PANTHER" id="PTHR23501">
    <property type="entry name" value="MAJOR FACILITATOR SUPERFAMILY"/>
    <property type="match status" value="1"/>
</dbReference>
<feature type="transmembrane region" description="Helical" evidence="7">
    <location>
        <begin position="160"/>
        <end position="180"/>
    </location>
</feature>
<dbReference type="Gene3D" id="1.20.1250.20">
    <property type="entry name" value="MFS general substrate transporter like domains"/>
    <property type="match status" value="2"/>
</dbReference>
<dbReference type="GO" id="GO:0000329">
    <property type="term" value="C:fungal-type vacuole membrane"/>
    <property type="evidence" value="ECO:0007669"/>
    <property type="project" value="TreeGrafter"/>
</dbReference>
<dbReference type="STRING" id="1522189.A0A316W6T8"/>
<proteinExistence type="predicted"/>
<feature type="transmembrane region" description="Helical" evidence="7">
    <location>
        <begin position="136"/>
        <end position="154"/>
    </location>
</feature>
<gene>
    <name evidence="9" type="ORF">IE81DRAFT_320263</name>
</gene>
<keyword evidence="2" id="KW-0813">Transport</keyword>
<evidence type="ECO:0000256" key="3">
    <source>
        <dbReference type="ARBA" id="ARBA00022692"/>
    </source>
</evidence>
<dbReference type="InterPro" id="IPR020846">
    <property type="entry name" value="MFS_dom"/>
</dbReference>
<keyword evidence="4 7" id="KW-1133">Transmembrane helix</keyword>
<feature type="transmembrane region" description="Helical" evidence="7">
    <location>
        <begin position="350"/>
        <end position="371"/>
    </location>
</feature>
<dbReference type="GO" id="GO:0012505">
    <property type="term" value="C:endomembrane system"/>
    <property type="evidence" value="ECO:0007669"/>
    <property type="project" value="UniProtKB-SubCell"/>
</dbReference>
<feature type="transmembrane region" description="Helical" evidence="7">
    <location>
        <begin position="223"/>
        <end position="244"/>
    </location>
</feature>
<feature type="region of interest" description="Disordered" evidence="6">
    <location>
        <begin position="577"/>
        <end position="606"/>
    </location>
</feature>
<evidence type="ECO:0000313" key="10">
    <source>
        <dbReference type="Proteomes" id="UP000245783"/>
    </source>
</evidence>
<evidence type="ECO:0000256" key="6">
    <source>
        <dbReference type="SAM" id="MobiDB-lite"/>
    </source>
</evidence>
<dbReference type="InterPro" id="IPR011701">
    <property type="entry name" value="MFS"/>
</dbReference>
<feature type="transmembrane region" description="Helical" evidence="7">
    <location>
        <begin position="391"/>
        <end position="408"/>
    </location>
</feature>
<evidence type="ECO:0000256" key="5">
    <source>
        <dbReference type="ARBA" id="ARBA00023136"/>
    </source>
</evidence>
<protein>
    <submittedName>
        <fullName evidence="9">MFS general substrate transporter</fullName>
    </submittedName>
</protein>
<accession>A0A316W6T8</accession>
<organism evidence="9 10">
    <name type="scientific">Ceraceosorus guamensis</name>
    <dbReference type="NCBI Taxonomy" id="1522189"/>
    <lineage>
        <taxon>Eukaryota</taxon>
        <taxon>Fungi</taxon>
        <taxon>Dikarya</taxon>
        <taxon>Basidiomycota</taxon>
        <taxon>Ustilaginomycotina</taxon>
        <taxon>Exobasidiomycetes</taxon>
        <taxon>Ceraceosorales</taxon>
        <taxon>Ceraceosoraceae</taxon>
        <taxon>Ceraceosorus</taxon>
    </lineage>
</organism>
<dbReference type="Proteomes" id="UP000245783">
    <property type="component" value="Unassembled WGS sequence"/>
</dbReference>
<feature type="transmembrane region" description="Helical" evidence="7">
    <location>
        <begin position="66"/>
        <end position="95"/>
    </location>
</feature>
<name>A0A316W6T8_9BASI</name>
<evidence type="ECO:0000313" key="9">
    <source>
        <dbReference type="EMBL" id="PWN45502.1"/>
    </source>
</evidence>
<dbReference type="SUPFAM" id="SSF103473">
    <property type="entry name" value="MFS general substrate transporter"/>
    <property type="match status" value="1"/>
</dbReference>
<keyword evidence="10" id="KW-1185">Reference proteome</keyword>
<reference evidence="9 10" key="1">
    <citation type="journal article" date="2018" name="Mol. Biol. Evol.">
        <title>Broad Genomic Sampling Reveals a Smut Pathogenic Ancestry of the Fungal Clade Ustilaginomycotina.</title>
        <authorList>
            <person name="Kijpornyongpan T."/>
            <person name="Mondo S.J."/>
            <person name="Barry K."/>
            <person name="Sandor L."/>
            <person name="Lee J."/>
            <person name="Lipzen A."/>
            <person name="Pangilinan J."/>
            <person name="LaButti K."/>
            <person name="Hainaut M."/>
            <person name="Henrissat B."/>
            <person name="Grigoriev I.V."/>
            <person name="Spatafora J.W."/>
            <person name="Aime M.C."/>
        </authorList>
    </citation>
    <scope>NUCLEOTIDE SEQUENCE [LARGE SCALE GENOMIC DNA]</scope>
    <source>
        <strain evidence="9 10">MCA 4658</strain>
    </source>
</reference>
<feature type="transmembrane region" description="Helical" evidence="7">
    <location>
        <begin position="192"/>
        <end position="211"/>
    </location>
</feature>
<dbReference type="InterPro" id="IPR036259">
    <property type="entry name" value="MFS_trans_sf"/>
</dbReference>
<dbReference type="PANTHER" id="PTHR23501:SF191">
    <property type="entry name" value="VACUOLAR BASIC AMINO ACID TRANSPORTER 4"/>
    <property type="match status" value="1"/>
</dbReference>
<evidence type="ECO:0000256" key="1">
    <source>
        <dbReference type="ARBA" id="ARBA00004127"/>
    </source>
</evidence>
<dbReference type="RefSeq" id="XP_025372662.1">
    <property type="nucleotide sequence ID" value="XM_025512967.1"/>
</dbReference>
<sequence length="606" mass="64892">MASTSTRPAAHEQTPLLRDHRAQEDVTTAQPPRESGSSSGSATRTQQQQQQRHHQQGDVPFPPYRILLPILFVIWVPVFAAALDSTIVAVLVSSIASSFGASERSSWLGTSYLLSVCCFAPIYGRLCDILGRRISMLLGLTFFTVGTLGCGLAGSMNALIAFRALAGAGGGGLTVVTSTVMSDVIPLRSRGLMQGLTNIIFGLGSGLGGPIGGLANDKLGWRAAFNLQVPILCLALLTSFLVDFDKHRHSVNMSLATTAADADQLQQLSPSLAFKLRQIDFLGSFFLVLSVGSTLFALSSLSAEDRTLKDMQVWLALVLGSLGSVAFIFVEHRIASKPILPLRLLTQRTAASVSLTNFALAISSFGLLYNYPLYFQAVKLQSASQAGLHQMPYSVSLSISSVLAGLYMRWRGVYWMYNLLNAALMVVGSGIIAAFTPSTPEWITWVAIAPLGFGTCGVLTCTLIALINSVSRSDIAVATGISYLFRTSGQVVGVAVSGAILQSVLANELKRRIRGPHSAQIIDAIRHQSSIIPTLEPEIREQAREAYMIALRSAFVFILGATVVVLLGSFAIEDVPLPEHSSKGTDSSQDEELGASQEQRRDDAGR</sequence>
<feature type="transmembrane region" description="Helical" evidence="7">
    <location>
        <begin position="107"/>
        <end position="124"/>
    </location>
</feature>
<feature type="domain" description="Major facilitator superfamily (MFS) profile" evidence="8">
    <location>
        <begin position="70"/>
        <end position="579"/>
    </location>
</feature>
<feature type="transmembrane region" description="Helical" evidence="7">
    <location>
        <begin position="415"/>
        <end position="436"/>
    </location>
</feature>
<keyword evidence="5 7" id="KW-0472">Membrane</keyword>
<dbReference type="GeneID" id="37034837"/>